<evidence type="ECO:0000256" key="5">
    <source>
        <dbReference type="ARBA" id="ARBA00023002"/>
    </source>
</evidence>
<evidence type="ECO:0000313" key="8">
    <source>
        <dbReference type="EMBL" id="MDF3842957.1"/>
    </source>
</evidence>
<organism evidence="8 9">
    <name type="scientific">Pseudomonas citronellolis</name>
    <dbReference type="NCBI Taxonomy" id="53408"/>
    <lineage>
        <taxon>Bacteria</taxon>
        <taxon>Pseudomonadati</taxon>
        <taxon>Pseudomonadota</taxon>
        <taxon>Gammaproteobacteria</taxon>
        <taxon>Pseudomonadales</taxon>
        <taxon>Pseudomonadaceae</taxon>
        <taxon>Pseudomonas</taxon>
    </lineage>
</organism>
<dbReference type="Pfam" id="PF02771">
    <property type="entry name" value="Acyl-CoA_dh_N"/>
    <property type="match status" value="1"/>
</dbReference>
<keyword evidence="5" id="KW-0560">Oxidoreductase</keyword>
<sequence length="376" mass="40810">MNFDFSEEQEEIRRQARRFLSENRESRRRVVDGEALYDRGLWQAIVDMGWTATAIAEEHGGIGLGYLELCVLAEEFGSSLLPVPFVSSVLQASEAIKLAEDPERAAEWLPRLAAGEVIATVAFAEEGAGKSWSDLPQVQVVGGRLTGCKVPVADGLVADVAVVSARAPEDGDGFGWFLVRLAQPGVERLAEVAVDRLRKHARLTFDNAEAIRLGQPGAGREMALRLMDVAAVLGAFEQLGGAEAALAIAVEYTLTRQVFGRVVASYQAVKHKLADIYVKNQLARSHAYFGAWALSHQAQELPLAAAGARLAASDAFNFAAEESVELHGGIGFTWESDCQLFYRRARLLAASLGGRQRWSRRLVGELARQVAPVIPS</sequence>
<evidence type="ECO:0000256" key="4">
    <source>
        <dbReference type="ARBA" id="ARBA00022827"/>
    </source>
</evidence>
<dbReference type="InterPro" id="IPR037069">
    <property type="entry name" value="AcylCoA_DH/ox_N_sf"/>
</dbReference>
<dbReference type="AlphaFoldDB" id="A0AAW6P6Z2"/>
<accession>A0AAW6P6Z2</accession>
<evidence type="ECO:0000256" key="3">
    <source>
        <dbReference type="ARBA" id="ARBA00022630"/>
    </source>
</evidence>
<gene>
    <name evidence="8" type="ORF">P3W55_14695</name>
</gene>
<dbReference type="EMBL" id="JARJLR010000246">
    <property type="protein sequence ID" value="MDF3842957.1"/>
    <property type="molecule type" value="Genomic_DNA"/>
</dbReference>
<dbReference type="InterPro" id="IPR036250">
    <property type="entry name" value="AcylCo_DH-like_C"/>
</dbReference>
<protein>
    <submittedName>
        <fullName evidence="8">Acyl-CoA/acyl-ACP dehydrogenase</fullName>
    </submittedName>
</protein>
<comment type="caution">
    <text evidence="8">The sequence shown here is derived from an EMBL/GenBank/DDBJ whole genome shotgun (WGS) entry which is preliminary data.</text>
</comment>
<dbReference type="PANTHER" id="PTHR43884:SF20">
    <property type="entry name" value="ACYL-COA DEHYDROGENASE FADE28"/>
    <property type="match status" value="1"/>
</dbReference>
<comment type="similarity">
    <text evidence="2">Belongs to the acyl-CoA dehydrogenase family.</text>
</comment>
<evidence type="ECO:0000313" key="9">
    <source>
        <dbReference type="Proteomes" id="UP001220662"/>
    </source>
</evidence>
<reference evidence="8" key="1">
    <citation type="submission" date="2023-03" db="EMBL/GenBank/DDBJ databases">
        <title>Draft assemblies of triclosan tolerant bacteria isolated from returned activated sludge.</title>
        <authorList>
            <person name="Van Hamelsveld S."/>
        </authorList>
    </citation>
    <scope>NUCLEOTIDE SEQUENCE</scope>
    <source>
        <strain evidence="8">GW210015_S63</strain>
    </source>
</reference>
<dbReference type="Proteomes" id="UP001220662">
    <property type="component" value="Unassembled WGS sequence"/>
</dbReference>
<dbReference type="GO" id="GO:0003995">
    <property type="term" value="F:acyl-CoA dehydrogenase activity"/>
    <property type="evidence" value="ECO:0007669"/>
    <property type="project" value="TreeGrafter"/>
</dbReference>
<keyword evidence="4" id="KW-0274">FAD</keyword>
<dbReference type="CDD" id="cd00567">
    <property type="entry name" value="ACAD"/>
    <property type="match status" value="1"/>
</dbReference>
<dbReference type="Gene3D" id="1.20.140.10">
    <property type="entry name" value="Butyryl-CoA Dehydrogenase, subunit A, domain 3"/>
    <property type="match status" value="1"/>
</dbReference>
<dbReference type="InterPro" id="IPR009100">
    <property type="entry name" value="AcylCoA_DH/oxidase_NM_dom_sf"/>
</dbReference>
<dbReference type="InterPro" id="IPR009075">
    <property type="entry name" value="AcylCo_DH/oxidase_C"/>
</dbReference>
<dbReference type="Pfam" id="PF00441">
    <property type="entry name" value="Acyl-CoA_dh_1"/>
    <property type="match status" value="1"/>
</dbReference>
<evidence type="ECO:0000259" key="6">
    <source>
        <dbReference type="Pfam" id="PF00441"/>
    </source>
</evidence>
<name>A0AAW6P6Z2_9PSED</name>
<dbReference type="InterPro" id="IPR046373">
    <property type="entry name" value="Acyl-CoA_Oxase/DH_mid-dom_sf"/>
</dbReference>
<dbReference type="RefSeq" id="WP_276214812.1">
    <property type="nucleotide sequence ID" value="NZ_JARJLR010000246.1"/>
</dbReference>
<comment type="cofactor">
    <cofactor evidence="1">
        <name>FAD</name>
        <dbReference type="ChEBI" id="CHEBI:57692"/>
    </cofactor>
</comment>
<evidence type="ECO:0000259" key="7">
    <source>
        <dbReference type="Pfam" id="PF02771"/>
    </source>
</evidence>
<dbReference type="SUPFAM" id="SSF56645">
    <property type="entry name" value="Acyl-CoA dehydrogenase NM domain-like"/>
    <property type="match status" value="1"/>
</dbReference>
<proteinExistence type="inferred from homology"/>
<dbReference type="InterPro" id="IPR013786">
    <property type="entry name" value="AcylCoA_DH/ox_N"/>
</dbReference>
<dbReference type="SUPFAM" id="SSF47203">
    <property type="entry name" value="Acyl-CoA dehydrogenase C-terminal domain-like"/>
    <property type="match status" value="1"/>
</dbReference>
<dbReference type="PANTHER" id="PTHR43884">
    <property type="entry name" value="ACYL-COA DEHYDROGENASE"/>
    <property type="match status" value="1"/>
</dbReference>
<keyword evidence="3" id="KW-0285">Flavoprotein</keyword>
<dbReference type="GO" id="GO:0050660">
    <property type="term" value="F:flavin adenine dinucleotide binding"/>
    <property type="evidence" value="ECO:0007669"/>
    <property type="project" value="InterPro"/>
</dbReference>
<evidence type="ECO:0000256" key="1">
    <source>
        <dbReference type="ARBA" id="ARBA00001974"/>
    </source>
</evidence>
<evidence type="ECO:0000256" key="2">
    <source>
        <dbReference type="ARBA" id="ARBA00009347"/>
    </source>
</evidence>
<feature type="domain" description="Acyl-CoA dehydrogenase/oxidase C-terminal" evidence="6">
    <location>
        <begin position="217"/>
        <end position="353"/>
    </location>
</feature>
<dbReference type="Gene3D" id="2.40.110.10">
    <property type="entry name" value="Butyryl-CoA Dehydrogenase, subunit A, domain 2"/>
    <property type="match status" value="1"/>
</dbReference>
<dbReference type="Gene3D" id="1.10.540.10">
    <property type="entry name" value="Acyl-CoA dehydrogenase/oxidase, N-terminal domain"/>
    <property type="match status" value="1"/>
</dbReference>
<feature type="domain" description="Acyl-CoA dehydrogenase/oxidase N-terminal" evidence="7">
    <location>
        <begin position="6"/>
        <end position="116"/>
    </location>
</feature>